<accession>A0A8D8M9S7</accession>
<keyword evidence="1" id="KW-0238">DNA-binding</keyword>
<dbReference type="InterPro" id="IPR010998">
    <property type="entry name" value="Integrase_recombinase_N"/>
</dbReference>
<name>A0A8D8M9S7_9HEMI</name>
<reference evidence="2" key="1">
    <citation type="submission" date="2021-05" db="EMBL/GenBank/DDBJ databases">
        <authorList>
            <person name="Alioto T."/>
            <person name="Alioto T."/>
            <person name="Gomez Garrido J."/>
        </authorList>
    </citation>
    <scope>NUCLEOTIDE SEQUENCE</scope>
</reference>
<evidence type="ECO:0000256" key="1">
    <source>
        <dbReference type="ARBA" id="ARBA00023125"/>
    </source>
</evidence>
<evidence type="ECO:0000313" key="2">
    <source>
        <dbReference type="EMBL" id="CAG6620222.1"/>
    </source>
</evidence>
<dbReference type="GO" id="GO:0003677">
    <property type="term" value="F:DNA binding"/>
    <property type="evidence" value="ECO:0007669"/>
    <property type="project" value="UniProtKB-KW"/>
</dbReference>
<protein>
    <submittedName>
        <fullName evidence="2">Uncharacterized protein</fullName>
    </submittedName>
</protein>
<organism evidence="2">
    <name type="scientific">Cacopsylla melanoneura</name>
    <dbReference type="NCBI Taxonomy" id="428564"/>
    <lineage>
        <taxon>Eukaryota</taxon>
        <taxon>Metazoa</taxon>
        <taxon>Ecdysozoa</taxon>
        <taxon>Arthropoda</taxon>
        <taxon>Hexapoda</taxon>
        <taxon>Insecta</taxon>
        <taxon>Pterygota</taxon>
        <taxon>Neoptera</taxon>
        <taxon>Paraneoptera</taxon>
        <taxon>Hemiptera</taxon>
        <taxon>Sternorrhyncha</taxon>
        <taxon>Psylloidea</taxon>
        <taxon>Psyllidae</taxon>
        <taxon>Psyllinae</taxon>
        <taxon>Cacopsylla</taxon>
    </lineage>
</organism>
<dbReference type="AlphaFoldDB" id="A0A8D8M9S7"/>
<dbReference type="Gene3D" id="1.10.150.130">
    <property type="match status" value="1"/>
</dbReference>
<sequence length="139" mass="15587">MATRGEWAQVHRIDYERPNPADVAQFLAHLYTSLHLSPASIRLHKTVITTWINPDVSAIVSAHPIVLKVLKGITTEKRGKKYLGCRPTKTMDHEKSPFTNKFLPNIPARGYPTAVSLRAKSARPHPFTDYGKPFPESTS</sequence>
<proteinExistence type="predicted"/>
<dbReference type="EMBL" id="HBUF01047267">
    <property type="protein sequence ID" value="CAG6620222.1"/>
    <property type="molecule type" value="Transcribed_RNA"/>
</dbReference>